<dbReference type="Gene3D" id="2.60.40.10">
    <property type="entry name" value="Immunoglobulins"/>
    <property type="match status" value="1"/>
</dbReference>
<keyword evidence="5" id="KW-1185">Reference proteome</keyword>
<evidence type="ECO:0000259" key="3">
    <source>
        <dbReference type="Pfam" id="PF16640"/>
    </source>
</evidence>
<dbReference type="InterPro" id="IPR032109">
    <property type="entry name" value="Big_3_5"/>
</dbReference>
<accession>A0A919W5E1</accession>
<dbReference type="NCBIfam" id="TIGR03769">
    <property type="entry name" value="P_ac_wall_RPT"/>
    <property type="match status" value="1"/>
</dbReference>
<dbReference type="InterPro" id="IPR013783">
    <property type="entry name" value="Ig-like_fold"/>
</dbReference>
<feature type="chain" id="PRO_5037081067" description="Bacterial Ig-like domain-containing protein" evidence="2">
    <location>
        <begin position="42"/>
        <end position="1092"/>
    </location>
</feature>
<dbReference type="InterPro" id="IPR022435">
    <property type="entry name" value="Surface-anchored_actinobac"/>
</dbReference>
<evidence type="ECO:0000256" key="1">
    <source>
        <dbReference type="SAM" id="MobiDB-lite"/>
    </source>
</evidence>
<protein>
    <recommendedName>
        <fullName evidence="3">Bacterial Ig-like domain-containing protein</fullName>
    </recommendedName>
</protein>
<dbReference type="AlphaFoldDB" id="A0A919W5E1"/>
<dbReference type="NCBIfam" id="NF038134">
    <property type="entry name" value="choice_anch_M"/>
    <property type="match status" value="1"/>
</dbReference>
<feature type="region of interest" description="Disordered" evidence="1">
    <location>
        <begin position="979"/>
        <end position="998"/>
    </location>
</feature>
<reference evidence="4" key="1">
    <citation type="submission" date="2021-03" db="EMBL/GenBank/DDBJ databases">
        <title>Whole genome shotgun sequence of Actinoplanes auranticolor NBRC 12245.</title>
        <authorList>
            <person name="Komaki H."/>
            <person name="Tamura T."/>
        </authorList>
    </citation>
    <scope>NUCLEOTIDE SEQUENCE</scope>
    <source>
        <strain evidence="4">NBRC 12245</strain>
    </source>
</reference>
<proteinExistence type="predicted"/>
<dbReference type="EMBL" id="BOQL01000099">
    <property type="protein sequence ID" value="GIM80458.1"/>
    <property type="molecule type" value="Genomic_DNA"/>
</dbReference>
<dbReference type="Pfam" id="PF16640">
    <property type="entry name" value="Big_3_5"/>
    <property type="match status" value="1"/>
</dbReference>
<organism evidence="4 5">
    <name type="scientific">Actinoplanes auranticolor</name>
    <dbReference type="NCBI Taxonomy" id="47988"/>
    <lineage>
        <taxon>Bacteria</taxon>
        <taxon>Bacillati</taxon>
        <taxon>Actinomycetota</taxon>
        <taxon>Actinomycetes</taxon>
        <taxon>Micromonosporales</taxon>
        <taxon>Micromonosporaceae</taxon>
        <taxon>Actinoplanes</taxon>
    </lineage>
</organism>
<evidence type="ECO:0000313" key="4">
    <source>
        <dbReference type="EMBL" id="GIM80458.1"/>
    </source>
</evidence>
<evidence type="ECO:0000256" key="2">
    <source>
        <dbReference type="SAM" id="SignalP"/>
    </source>
</evidence>
<keyword evidence="2" id="KW-0732">Signal</keyword>
<dbReference type="Proteomes" id="UP000681340">
    <property type="component" value="Unassembled WGS sequence"/>
</dbReference>
<evidence type="ECO:0000313" key="5">
    <source>
        <dbReference type="Proteomes" id="UP000681340"/>
    </source>
</evidence>
<name>A0A919W5E1_9ACTN</name>
<dbReference type="GO" id="GO:0005975">
    <property type="term" value="P:carbohydrate metabolic process"/>
    <property type="evidence" value="ECO:0007669"/>
    <property type="project" value="UniProtKB-ARBA"/>
</dbReference>
<comment type="caution">
    <text evidence="4">The sequence shown here is derived from an EMBL/GenBank/DDBJ whole genome shotgun (WGS) entry which is preliminary data.</text>
</comment>
<gene>
    <name evidence="4" type="ORF">Aau02nite_90650</name>
</gene>
<feature type="domain" description="Bacterial Ig-like" evidence="3">
    <location>
        <begin position="247"/>
        <end position="332"/>
    </location>
</feature>
<sequence length="1092" mass="113888">MTVMKSLRRRAPALPRRRAGALAVITVGVAVVLSPASTATAAEGPAPQPREHRIIAGVHTDAVSTFLDDGRLALASKADVAEGNGTRFAAEDIWFHLADDAKATVPAGYEFLAPAGSEVWIAPESNPGPGRLWPGFSTESVPAGAIEGNQTTFTLTGLEGPGSVELFTAGGFGGAKRLWSSDEDGLKSFAVGRTHMHANWAFTTAGTYRISVRATVTVSGEQQTAQAVYTFVVGGLPAAAGTTVALRASATTVVAGDRVTLDATVTPQDAPGWVEFLDGGTVLGHAAVSGGQATLATGDLPLGSRSLSARFVPQVLNRFARSASDPVTVTVTERAGGEVFAITGVADRYTAGEQIDLRIVGATLDDGEKWRWIIRTAGQTTEYVVGETDRFRRDATVALDEAEVWVEIVDAKNKTVQESGRRTLRVDGPNTGTGEPVVITGLQARYYGGDPVRVSVEHRPLTDGETSRWVSRIVPGGAEWTPVPEYGLPEPVPGTPGAYTIDSGWLNQNEWAYEILDAAGTVIGRSPAFLAEILYRELMLSGVRTVYRAGDTLEASSELYPARDDVVYEWALSDDTAFTPIPDATSGSLELPVTADLDGKWLSVWAMDAAGGYSVAGAHKQLRVTDAAPGEQMLFLDSLSGHYHQGSPVRLSASADPAAGDTDTYRWLWKRADQADFVVMEKITAATHEVPAEQALDGTQVKAELRTAAGELLATSEPATIYVDDHGAAPRQKVTVGGLADSYRAGENVQLTASVSPASVLTRWEWYAQKRGEDTPQVVPGQNSAQLSLTAAAELDGATVFARLTFDDGRKYVESTPVVLRVTGAGEPGPTLSVSGLSDGEYQPGDAVTLQAVQSPQGPLTTYQWFAKRPGDADFSPVGGETGAAYGFTATRELSGAQYQVTLYDGDTVVATSTAVTLKVAAGQQGGSASKSVTATISETDGALVISVDDGDRAVTLPAAELNASGDRWESTGALKPVTVTDTRSGRPGWSASGQMADGFRTSDGKAFTGGYLGWTPSVVQQGDQQGVVAGPVTAPDVSGRPTAGLGASAPLATAPGGAGRGTAQLDAALKLSVPTDTAAGTYTGVLTLTAI</sequence>
<feature type="signal peptide" evidence="2">
    <location>
        <begin position="1"/>
        <end position="41"/>
    </location>
</feature>